<name>A0A0D6ET84_SPOSA</name>
<gene>
    <name evidence="2" type="primary">SPOSA6832_05053</name>
</gene>
<organism evidence="2 3">
    <name type="scientific">Sporidiobolus salmonicolor</name>
    <name type="common">Yeast-like fungus</name>
    <name type="synonym">Sporobolomyces salmonicolor</name>
    <dbReference type="NCBI Taxonomy" id="5005"/>
    <lineage>
        <taxon>Eukaryota</taxon>
        <taxon>Fungi</taxon>
        <taxon>Dikarya</taxon>
        <taxon>Basidiomycota</taxon>
        <taxon>Pucciniomycotina</taxon>
        <taxon>Microbotryomycetes</taxon>
        <taxon>Sporidiobolales</taxon>
        <taxon>Sporidiobolaceae</taxon>
        <taxon>Sporobolomyces</taxon>
    </lineage>
</organism>
<dbReference type="InterPro" id="IPR001279">
    <property type="entry name" value="Metallo-B-lactamas"/>
</dbReference>
<accession>A0A0D6ET84</accession>
<dbReference type="Gene3D" id="3.60.15.10">
    <property type="entry name" value="Ribonuclease Z/Hydroxyacylglutathione hydrolase-like"/>
    <property type="match status" value="1"/>
</dbReference>
<evidence type="ECO:0000259" key="1">
    <source>
        <dbReference type="Pfam" id="PF12706"/>
    </source>
</evidence>
<evidence type="ECO:0000313" key="2">
    <source>
        <dbReference type="EMBL" id="CEQ43159.1"/>
    </source>
</evidence>
<keyword evidence="3" id="KW-1185">Reference proteome</keyword>
<feature type="domain" description="Metallo-beta-lactamase" evidence="1">
    <location>
        <begin position="29"/>
        <end position="186"/>
    </location>
</feature>
<dbReference type="PANTHER" id="PTHR42663">
    <property type="entry name" value="HYDROLASE C777.06C-RELATED-RELATED"/>
    <property type="match status" value="1"/>
</dbReference>
<sequence>MVSDKGPEADRRLHPYPPSCTWTYHGVIQQNIPIYCTEVTYAQISAGFTYLVNKKAASGGGAVPSFEWHIMPNDQDWEICGVTITPIPVDEGPPLSPLICLGFLIDSSMLYISDASYIPEDTWNRVARCIALPTQTGLFPSSVRHLPRLQALIIDCTGLCRGPSHFGLPQAIATSRRLGAVRTYLTNLPHEHTHRSWLAFCDAFGRGARHSQAALANGSVGSAVPAWKVRGEFERQPAAAHVYAGLDPHVEDLELFVERTLEAVEEWAGGVLPGRWVRPLVDGMTVCWERDDDVNEWGRGRVWDDDYV</sequence>
<dbReference type="OrthoDB" id="341300at2759"/>
<dbReference type="SUPFAM" id="SSF56281">
    <property type="entry name" value="Metallo-hydrolase/oxidoreductase"/>
    <property type="match status" value="1"/>
</dbReference>
<dbReference type="PANTHER" id="PTHR42663:SF6">
    <property type="entry name" value="HYDROLASE C777.06C-RELATED"/>
    <property type="match status" value="1"/>
</dbReference>
<dbReference type="Pfam" id="PF12706">
    <property type="entry name" value="Lactamase_B_2"/>
    <property type="match status" value="1"/>
</dbReference>
<dbReference type="AlphaFoldDB" id="A0A0D6ET84"/>
<reference evidence="3" key="1">
    <citation type="submission" date="2015-02" db="EMBL/GenBank/DDBJ databases">
        <authorList>
            <person name="Gon?alves P."/>
        </authorList>
    </citation>
    <scope>NUCLEOTIDE SEQUENCE [LARGE SCALE GENOMIC DNA]</scope>
</reference>
<dbReference type="Proteomes" id="UP000243876">
    <property type="component" value="Unassembled WGS sequence"/>
</dbReference>
<protein>
    <submittedName>
        <fullName evidence="2">SPOSA6832_05053-mRNA-1:cds</fullName>
    </submittedName>
</protein>
<dbReference type="EMBL" id="CENE01000054">
    <property type="protein sequence ID" value="CEQ43159.1"/>
    <property type="molecule type" value="Genomic_DNA"/>
</dbReference>
<evidence type="ECO:0000313" key="3">
    <source>
        <dbReference type="Proteomes" id="UP000243876"/>
    </source>
</evidence>
<dbReference type="InterPro" id="IPR036866">
    <property type="entry name" value="RibonucZ/Hydroxyglut_hydro"/>
</dbReference>
<proteinExistence type="predicted"/>